<keyword evidence="4" id="KW-1185">Reference proteome</keyword>
<name>A0A9Q8SIU1_9PEZI</name>
<dbReference type="GeneID" id="73337593"/>
<dbReference type="AlphaFoldDB" id="A0A9Q8SIU1"/>
<keyword evidence="2" id="KW-0472">Membrane</keyword>
<protein>
    <submittedName>
        <fullName evidence="3">Uncharacterized protein</fullName>
    </submittedName>
</protein>
<gene>
    <name evidence="3" type="ORF">CLUP02_03563</name>
</gene>
<reference evidence="3" key="1">
    <citation type="journal article" date="2021" name="Mol. Plant Microbe Interact.">
        <title>Complete Genome Sequence of the Plant-Pathogenic Fungus Colletotrichum lupini.</title>
        <authorList>
            <person name="Baroncelli R."/>
            <person name="Pensec F."/>
            <person name="Da Lio D."/>
            <person name="Boufleur T."/>
            <person name="Vicente I."/>
            <person name="Sarrocco S."/>
            <person name="Picot A."/>
            <person name="Baraldi E."/>
            <person name="Sukno S."/>
            <person name="Thon M."/>
            <person name="Le Floch G."/>
        </authorList>
    </citation>
    <scope>NUCLEOTIDE SEQUENCE</scope>
    <source>
        <strain evidence="3">IMI 504893</strain>
    </source>
</reference>
<accession>A0A9Q8SIU1</accession>
<organism evidence="3 4">
    <name type="scientific">Colletotrichum lupini</name>
    <dbReference type="NCBI Taxonomy" id="145971"/>
    <lineage>
        <taxon>Eukaryota</taxon>
        <taxon>Fungi</taxon>
        <taxon>Dikarya</taxon>
        <taxon>Ascomycota</taxon>
        <taxon>Pezizomycotina</taxon>
        <taxon>Sordariomycetes</taxon>
        <taxon>Hypocreomycetidae</taxon>
        <taxon>Glomerellales</taxon>
        <taxon>Glomerellaceae</taxon>
        <taxon>Colletotrichum</taxon>
        <taxon>Colletotrichum acutatum species complex</taxon>
    </lineage>
</organism>
<proteinExistence type="predicted"/>
<dbReference type="KEGG" id="clup:CLUP02_03563"/>
<keyword evidence="2" id="KW-0812">Transmembrane</keyword>
<feature type="region of interest" description="Disordered" evidence="1">
    <location>
        <begin position="627"/>
        <end position="648"/>
    </location>
</feature>
<sequence length="753" mass="82451">MEVAQAIFRTATPFRAPVPKTNVPIALCTAGYVPDSHHRHSQSVPTVLGKFDPLECVVSRHTALGVRGRQVQLAQRLGEDRSNLDMTAAYCETSGMHAGCQRQEKPSHAPGDCMFLSATAAVASQSRPVDNPGCQTSQASLPVATALQIVCRLQHRRTEIESRACQKTIARLSFAAGANTKSRLPGTGTSSAGQPPETLASLSWACICIIGYPSVPLDSVRGAGMSHRVDIVRGEKRSFLYMLCYALSGLPLIIWISRLNGRACYGLASKDRVATQRSSRKTWTWIMAEEYRYLAIWSFGRGPKLECIAAVRIQPTGHVHDPQLPSPMTPVPTKSLGGYRGRVKNRTLIRSLPRGITLYPIESITGRPLPNGALNPSVTSARQPTTPAVYLVQSHDWIPWASMGQKYNRARSTLVIASQTCSKHPYCQSRPVSCSHNQCYLFTGAPLNSLIHALQEFPRVSHELGRSPSAAGPVPQILLHRLSRTRKRAFMGPFLIDDPWAFDTGGTLLLRRALSCIIVRIDEAAIFRGSSFRFTLNLGPSQHGDIETLNPPTPCFVSIIWPSPSAPTRPPHLEGWTPKRPYKVHTLADADHGRSSRVFQRLTLFVIPSLTQIGSYEKVRRKYGHLGKRTSVQSQPLNGSADRADGDEGADNHVKSAFVCFSRVTTHFHVPGATLFPNDSVVNIPRHQKSIPTIHERDVGTHESLKAVVRSLLQAIGGASDYNVSLQCLMDLHGLSRLAVLSGDTWAKMATGN</sequence>
<evidence type="ECO:0000313" key="3">
    <source>
        <dbReference type="EMBL" id="UQC78089.1"/>
    </source>
</evidence>
<feature type="transmembrane region" description="Helical" evidence="2">
    <location>
        <begin position="238"/>
        <end position="256"/>
    </location>
</feature>
<evidence type="ECO:0000313" key="4">
    <source>
        <dbReference type="Proteomes" id="UP000830671"/>
    </source>
</evidence>
<dbReference type="EMBL" id="CP019474">
    <property type="protein sequence ID" value="UQC78089.1"/>
    <property type="molecule type" value="Genomic_DNA"/>
</dbReference>
<evidence type="ECO:0000256" key="1">
    <source>
        <dbReference type="SAM" id="MobiDB-lite"/>
    </source>
</evidence>
<dbReference type="RefSeq" id="XP_049139726.1">
    <property type="nucleotide sequence ID" value="XM_049282583.1"/>
</dbReference>
<keyword evidence="2" id="KW-1133">Transmembrane helix</keyword>
<dbReference type="Proteomes" id="UP000830671">
    <property type="component" value="Chromosome 2"/>
</dbReference>
<evidence type="ECO:0000256" key="2">
    <source>
        <dbReference type="SAM" id="Phobius"/>
    </source>
</evidence>